<feature type="region of interest" description="Disordered" evidence="1">
    <location>
        <begin position="141"/>
        <end position="162"/>
    </location>
</feature>
<protein>
    <submittedName>
        <fullName evidence="3">Uncharacterized protein</fullName>
    </submittedName>
</protein>
<evidence type="ECO:0000256" key="2">
    <source>
        <dbReference type="SAM" id="SignalP"/>
    </source>
</evidence>
<proteinExistence type="predicted"/>
<sequence>MHHTKPSRARLLVPSALAVVILSGAAAPAVAADVDGSGALSGRVASVQRQVEKIEQRAKAGPIDDLLAGLTKTLQDLLASVGGLLPAGVKLPPIELPKLPELTLPDLSGLIPELPVEVPPVDGLVPELPAVPEVPALPELPATPELPVTPAVPVTPALPAVP</sequence>
<gene>
    <name evidence="3" type="ORF">J2Z77_004102</name>
</gene>
<dbReference type="Proteomes" id="UP001519310">
    <property type="component" value="Unassembled WGS sequence"/>
</dbReference>
<evidence type="ECO:0000313" key="4">
    <source>
        <dbReference type="Proteomes" id="UP001519310"/>
    </source>
</evidence>
<reference evidence="3 4" key="1">
    <citation type="submission" date="2021-03" db="EMBL/GenBank/DDBJ databases">
        <title>Genomic Encyclopedia of Type Strains, Phase IV (KMG-IV): sequencing the most valuable type-strain genomes for metagenomic binning, comparative biology and taxonomic classification.</title>
        <authorList>
            <person name="Goeker M."/>
        </authorList>
    </citation>
    <scope>NUCLEOTIDE SEQUENCE [LARGE SCALE GENOMIC DNA]</scope>
    <source>
        <strain evidence="3 4">DSM 40526</strain>
    </source>
</reference>
<evidence type="ECO:0000256" key="1">
    <source>
        <dbReference type="SAM" id="MobiDB-lite"/>
    </source>
</evidence>
<keyword evidence="2" id="KW-0732">Signal</keyword>
<feature type="chain" id="PRO_5045838459" evidence="2">
    <location>
        <begin position="32"/>
        <end position="162"/>
    </location>
</feature>
<dbReference type="RefSeq" id="WP_189971337.1">
    <property type="nucleotide sequence ID" value="NZ_BMVL01000008.1"/>
</dbReference>
<name>A0ABS4L8A8_STRAV</name>
<accession>A0ABS4L8A8</accession>
<evidence type="ECO:0000313" key="3">
    <source>
        <dbReference type="EMBL" id="MBP2038295.1"/>
    </source>
</evidence>
<organism evidence="3 4">
    <name type="scientific">Streptomyces avidinii</name>
    <dbReference type="NCBI Taxonomy" id="1895"/>
    <lineage>
        <taxon>Bacteria</taxon>
        <taxon>Bacillati</taxon>
        <taxon>Actinomycetota</taxon>
        <taxon>Actinomycetes</taxon>
        <taxon>Kitasatosporales</taxon>
        <taxon>Streptomycetaceae</taxon>
        <taxon>Streptomyces</taxon>
    </lineage>
</organism>
<keyword evidence="4" id="KW-1185">Reference proteome</keyword>
<comment type="caution">
    <text evidence="3">The sequence shown here is derived from an EMBL/GenBank/DDBJ whole genome shotgun (WGS) entry which is preliminary data.</text>
</comment>
<dbReference type="EMBL" id="JAGGLQ010000007">
    <property type="protein sequence ID" value="MBP2038295.1"/>
    <property type="molecule type" value="Genomic_DNA"/>
</dbReference>
<feature type="signal peptide" evidence="2">
    <location>
        <begin position="1"/>
        <end position="31"/>
    </location>
</feature>